<dbReference type="PANTHER" id="PTHR43004">
    <property type="entry name" value="TRK SYSTEM POTASSIUM UPTAKE PROTEIN"/>
    <property type="match status" value="1"/>
</dbReference>
<evidence type="ECO:0000256" key="1">
    <source>
        <dbReference type="ARBA" id="ARBA00001974"/>
    </source>
</evidence>
<proteinExistence type="predicted"/>
<keyword evidence="2" id="KW-0285">Flavoprotein</keyword>
<evidence type="ECO:0000256" key="2">
    <source>
        <dbReference type="ARBA" id="ARBA00022630"/>
    </source>
</evidence>
<dbReference type="GO" id="GO:0071949">
    <property type="term" value="F:FAD binding"/>
    <property type="evidence" value="ECO:0007669"/>
    <property type="project" value="InterPro"/>
</dbReference>
<evidence type="ECO:0000313" key="5">
    <source>
        <dbReference type="EMBL" id="RYU93015.1"/>
    </source>
</evidence>
<keyword evidence="3" id="KW-0274">FAD</keyword>
<dbReference type="SUPFAM" id="SSF51905">
    <property type="entry name" value="FAD/NAD(P)-binding domain"/>
    <property type="match status" value="1"/>
</dbReference>
<dbReference type="AlphaFoldDB" id="A0A4Q5LU31"/>
<reference evidence="5 6" key="1">
    <citation type="submission" date="2019-02" db="EMBL/GenBank/DDBJ databases">
        <title>Bacterial novel species Emticicia sp. 17J42-9 isolated from soil.</title>
        <authorList>
            <person name="Jung H.-Y."/>
        </authorList>
    </citation>
    <scope>NUCLEOTIDE SEQUENCE [LARGE SCALE GENOMIC DNA]</scope>
    <source>
        <strain evidence="5 6">17J42-9</strain>
    </source>
</reference>
<comment type="cofactor">
    <cofactor evidence="1">
        <name>FAD</name>
        <dbReference type="ChEBI" id="CHEBI:57692"/>
    </cofactor>
</comment>
<organism evidence="5 6">
    <name type="scientific">Emticicia agri</name>
    <dbReference type="NCBI Taxonomy" id="2492393"/>
    <lineage>
        <taxon>Bacteria</taxon>
        <taxon>Pseudomonadati</taxon>
        <taxon>Bacteroidota</taxon>
        <taxon>Cytophagia</taxon>
        <taxon>Cytophagales</taxon>
        <taxon>Leadbetterellaceae</taxon>
        <taxon>Emticicia</taxon>
    </lineage>
</organism>
<dbReference type="EMBL" id="SEWF01000060">
    <property type="protein sequence ID" value="RYU93015.1"/>
    <property type="molecule type" value="Genomic_DNA"/>
</dbReference>
<sequence>MPNKIIIAGSGLTGLTLALLLAKKGVKVLLLDEKNETGKGSKAICFSRRTLEIFDKLGIVKPVFEQGVQWNTGRIFFRNQEVHSFELLPDKYARYPAFVNISQYEVEKLLLAAVQKEKLIDLRWQHQIKWVDTTPQGNTILVLTPDGEQTFNCEFLVACDGSKSTIRRLMQLEMTGSRSEEKFLIADFRMEADFPSERWFWFAPPHNEHETILLHKQPDNVWRLDVKLNKEVPDEVVNDADFVIQKIKQVVGDKSISLLWTSLYRFSNKMLEEFVYGQVIFAGDAAHVFSPFGARGANSGMHDADNLAWKLAEILLAKATPALLQTYQEERVRACQQNITCTTHATLFISPPSAQAVAVRDAILLKAVDDVTAKKQINCGRLSVPNVYARYALSEEGEWQTTETAPGHCVKDCLMAEGYLIEKLGYAFTLIVGVGTLSEDMKAYLTTHEIALLTIPAYETAFIALYEFTSDSAYLIMPDQYILGRWKHFSAAQAIQLKTKYLSGALKDMIPPLPSAQELIDEEVAGQLMGER</sequence>
<name>A0A4Q5LU31_9BACT</name>
<dbReference type="NCBIfam" id="NF006002">
    <property type="entry name" value="PRK08132.1"/>
    <property type="match status" value="1"/>
</dbReference>
<dbReference type="InterPro" id="IPR036188">
    <property type="entry name" value="FAD/NAD-bd_sf"/>
</dbReference>
<evidence type="ECO:0000259" key="4">
    <source>
        <dbReference type="Pfam" id="PF01494"/>
    </source>
</evidence>
<comment type="caution">
    <text evidence="5">The sequence shown here is derived from an EMBL/GenBank/DDBJ whole genome shotgun (WGS) entry which is preliminary data.</text>
</comment>
<feature type="domain" description="FAD-binding" evidence="4">
    <location>
        <begin position="5"/>
        <end position="339"/>
    </location>
</feature>
<dbReference type="OrthoDB" id="9766816at2"/>
<dbReference type="GO" id="GO:0016709">
    <property type="term" value="F:oxidoreductase activity, acting on paired donors, with incorporation or reduction of molecular oxygen, NAD(P)H as one donor, and incorporation of one atom of oxygen"/>
    <property type="evidence" value="ECO:0007669"/>
    <property type="project" value="UniProtKB-ARBA"/>
</dbReference>
<protein>
    <submittedName>
        <fullName evidence="5">FAD-dependent oxidoreductase</fullName>
    </submittedName>
</protein>
<dbReference type="InterPro" id="IPR050641">
    <property type="entry name" value="RIFMO-like"/>
</dbReference>
<dbReference type="Gene3D" id="3.50.50.60">
    <property type="entry name" value="FAD/NAD(P)-binding domain"/>
    <property type="match status" value="1"/>
</dbReference>
<dbReference type="Proteomes" id="UP000293162">
    <property type="component" value="Unassembled WGS sequence"/>
</dbReference>
<dbReference type="RefSeq" id="WP_130023825.1">
    <property type="nucleotide sequence ID" value="NZ_SEWF01000060.1"/>
</dbReference>
<dbReference type="InterPro" id="IPR002938">
    <property type="entry name" value="FAD-bd"/>
</dbReference>
<keyword evidence="6" id="KW-1185">Reference proteome</keyword>
<dbReference type="Pfam" id="PF01494">
    <property type="entry name" value="FAD_binding_3"/>
    <property type="match status" value="1"/>
</dbReference>
<evidence type="ECO:0000256" key="3">
    <source>
        <dbReference type="ARBA" id="ARBA00022827"/>
    </source>
</evidence>
<evidence type="ECO:0000313" key="6">
    <source>
        <dbReference type="Proteomes" id="UP000293162"/>
    </source>
</evidence>
<dbReference type="Gene3D" id="3.30.70.2450">
    <property type="match status" value="1"/>
</dbReference>
<accession>A0A4Q5LU31</accession>
<dbReference type="PRINTS" id="PR00420">
    <property type="entry name" value="RNGMNOXGNASE"/>
</dbReference>
<dbReference type="PANTHER" id="PTHR43004:SF19">
    <property type="entry name" value="BINDING MONOOXYGENASE, PUTATIVE (JCVI)-RELATED"/>
    <property type="match status" value="1"/>
</dbReference>
<gene>
    <name evidence="5" type="ORF">EWM59_24180</name>
</gene>